<dbReference type="Proteomes" id="UP001231189">
    <property type="component" value="Unassembled WGS sequence"/>
</dbReference>
<gene>
    <name evidence="3" type="ORF">QYE76_004823</name>
</gene>
<feature type="compositionally biased region" description="Low complexity" evidence="1">
    <location>
        <begin position="1"/>
        <end position="14"/>
    </location>
</feature>
<keyword evidence="4" id="KW-1185">Reference proteome</keyword>
<comment type="caution">
    <text evidence="3">The sequence shown here is derived from an EMBL/GenBank/DDBJ whole genome shotgun (WGS) entry which is preliminary data.</text>
</comment>
<reference evidence="3" key="1">
    <citation type="submission" date="2023-07" db="EMBL/GenBank/DDBJ databases">
        <title>A chromosome-level genome assembly of Lolium multiflorum.</title>
        <authorList>
            <person name="Chen Y."/>
            <person name="Copetti D."/>
            <person name="Kolliker R."/>
            <person name="Studer B."/>
        </authorList>
    </citation>
    <scope>NUCLEOTIDE SEQUENCE</scope>
    <source>
        <strain evidence="3">02402/16</strain>
        <tissue evidence="3">Leaf</tissue>
    </source>
</reference>
<feature type="domain" description="VQ" evidence="2">
    <location>
        <begin position="145"/>
        <end position="171"/>
    </location>
</feature>
<accession>A0AAD8RRF9</accession>
<feature type="region of interest" description="Disordered" evidence="1">
    <location>
        <begin position="312"/>
        <end position="422"/>
    </location>
</feature>
<proteinExistence type="predicted"/>
<evidence type="ECO:0000256" key="1">
    <source>
        <dbReference type="SAM" id="MobiDB-lite"/>
    </source>
</evidence>
<sequence>MDSGNSGSLQSSSGGEDDFDSRGAGGGGVDSSPLSALLRPTPSPSSAGAFSLHGSLYGLQDFTSAPPQQHQQHHQQHQQQQAAWSSAQYMPGAPSSSSQRAAPPSDAGMGTSAHHQAPPDPSTAAAATAPAPPRGSRKRARASRRAPTTVLTTDTSNFRAMVQEFTGIPNPPFAAGAGVPGAPFGTRFDHIFSSSSNAALRSAADPASSLPPYLLRPFAQKLHTAPAPSPFASFASPSSSTPPGGPNANVNATMGTAAATTANQRADDFQLPSSALLRMQQDHQSSSSYLSFQNLLGSAQPTSQQQHMFGAMSHAAPRMHDQSPSQLLSGLTHGHGGMMVSEGMQHMHQQHQHQQRNDVQGGDELSGLVRAGASGSGSCKPNYSSHPGASSSSAAATTDAPPDGASRPGRGEGLDPWLCTSE</sequence>
<dbReference type="InterPro" id="IPR039609">
    <property type="entry name" value="VQ_15/22"/>
</dbReference>
<feature type="compositionally biased region" description="Basic residues" evidence="1">
    <location>
        <begin position="135"/>
        <end position="144"/>
    </location>
</feature>
<feature type="compositionally biased region" description="Low complexity" evidence="1">
    <location>
        <begin position="384"/>
        <end position="406"/>
    </location>
</feature>
<dbReference type="InterPro" id="IPR008889">
    <property type="entry name" value="VQ"/>
</dbReference>
<evidence type="ECO:0000259" key="2">
    <source>
        <dbReference type="Pfam" id="PF05678"/>
    </source>
</evidence>
<dbReference type="PANTHER" id="PTHR33179:SF76">
    <property type="entry name" value="OS09G0370500 PROTEIN"/>
    <property type="match status" value="1"/>
</dbReference>
<evidence type="ECO:0000313" key="4">
    <source>
        <dbReference type="Proteomes" id="UP001231189"/>
    </source>
</evidence>
<dbReference type="AlphaFoldDB" id="A0AAD8RRF9"/>
<feature type="region of interest" description="Disordered" evidence="1">
    <location>
        <begin position="1"/>
        <end position="149"/>
    </location>
</feature>
<dbReference type="Pfam" id="PF05678">
    <property type="entry name" value="VQ"/>
    <property type="match status" value="1"/>
</dbReference>
<protein>
    <recommendedName>
        <fullName evidence="2">VQ domain-containing protein</fullName>
    </recommendedName>
</protein>
<organism evidence="3 4">
    <name type="scientific">Lolium multiflorum</name>
    <name type="common">Italian ryegrass</name>
    <name type="synonym">Lolium perenne subsp. multiflorum</name>
    <dbReference type="NCBI Taxonomy" id="4521"/>
    <lineage>
        <taxon>Eukaryota</taxon>
        <taxon>Viridiplantae</taxon>
        <taxon>Streptophyta</taxon>
        <taxon>Embryophyta</taxon>
        <taxon>Tracheophyta</taxon>
        <taxon>Spermatophyta</taxon>
        <taxon>Magnoliopsida</taxon>
        <taxon>Liliopsida</taxon>
        <taxon>Poales</taxon>
        <taxon>Poaceae</taxon>
        <taxon>BOP clade</taxon>
        <taxon>Pooideae</taxon>
        <taxon>Poodae</taxon>
        <taxon>Poeae</taxon>
        <taxon>Poeae Chloroplast Group 2 (Poeae type)</taxon>
        <taxon>Loliodinae</taxon>
        <taxon>Loliinae</taxon>
        <taxon>Lolium</taxon>
    </lineage>
</organism>
<dbReference type="PANTHER" id="PTHR33179">
    <property type="entry name" value="VQ MOTIF-CONTAINING PROTEIN"/>
    <property type="match status" value="1"/>
</dbReference>
<evidence type="ECO:0000313" key="3">
    <source>
        <dbReference type="EMBL" id="KAK1630508.1"/>
    </source>
</evidence>
<feature type="region of interest" description="Disordered" evidence="1">
    <location>
        <begin position="229"/>
        <end position="252"/>
    </location>
</feature>
<dbReference type="EMBL" id="JAUUTY010000005">
    <property type="protein sequence ID" value="KAK1630508.1"/>
    <property type="molecule type" value="Genomic_DNA"/>
</dbReference>
<name>A0AAD8RRF9_LOLMU</name>
<feature type="compositionally biased region" description="Low complexity" evidence="1">
    <location>
        <begin position="91"/>
        <end position="107"/>
    </location>
</feature>